<dbReference type="InterPro" id="IPR007110">
    <property type="entry name" value="Ig-like_dom"/>
</dbReference>
<gene>
    <name evidence="8" type="ORF">AMEX_G24733</name>
</gene>
<dbReference type="PANTHER" id="PTHR11860:SF111">
    <property type="entry name" value="IMMUNOGLOBULIN SUBTYPE DOMAIN-CONTAINING PROTEIN"/>
    <property type="match status" value="1"/>
</dbReference>
<sequence>MKILLIFTFYLISGPVSCFDVIGSSGGSVIIYCTIPKNRGYNGYFCKESAQCVFLESDKTPNSWDHKGRVSVDEISGFLTVIYRDLSLEDTGVYQCGETGERHETLNLNVKSDPCCPGPKTVIGYPGETVTISCSYPEEFKEKPKIFYKQDFDELVHVISTSDSQKYTSSFSETLKKRFSISEDRRSRVISVRISDVVKEDAGDYYCGVSGDEGASNYETFFTKIHLQVTVFGCICVSLLLIGGLTLIFYKLRCCRTGDSAHISQTSGTNDTNDGDYENYPRRTQRNISMSPVDQNNQSDSVYQSLNPNTNQSDSVYQTLNPKTNQSDSVYQTLNPTTN</sequence>
<dbReference type="Pfam" id="PF07686">
    <property type="entry name" value="V-set"/>
    <property type="match status" value="2"/>
</dbReference>
<dbReference type="SMART" id="SM00409">
    <property type="entry name" value="IG"/>
    <property type="match status" value="2"/>
</dbReference>
<dbReference type="SUPFAM" id="SSF48726">
    <property type="entry name" value="Immunoglobulin"/>
    <property type="match status" value="2"/>
</dbReference>
<evidence type="ECO:0000256" key="3">
    <source>
        <dbReference type="ARBA" id="ARBA00023136"/>
    </source>
</evidence>
<evidence type="ECO:0000256" key="6">
    <source>
        <dbReference type="SAM" id="SignalP"/>
    </source>
</evidence>
<organism evidence="8 9">
    <name type="scientific">Astyanax mexicanus</name>
    <name type="common">Blind cave fish</name>
    <name type="synonym">Astyanax fasciatus mexicanus</name>
    <dbReference type="NCBI Taxonomy" id="7994"/>
    <lineage>
        <taxon>Eukaryota</taxon>
        <taxon>Metazoa</taxon>
        <taxon>Chordata</taxon>
        <taxon>Craniata</taxon>
        <taxon>Vertebrata</taxon>
        <taxon>Euteleostomi</taxon>
        <taxon>Actinopterygii</taxon>
        <taxon>Neopterygii</taxon>
        <taxon>Teleostei</taxon>
        <taxon>Ostariophysi</taxon>
        <taxon>Characiformes</taxon>
        <taxon>Characoidei</taxon>
        <taxon>Acestrorhamphidae</taxon>
        <taxon>Acestrorhamphinae</taxon>
        <taxon>Astyanax</taxon>
    </lineage>
</organism>
<feature type="compositionally biased region" description="Polar residues" evidence="4">
    <location>
        <begin position="262"/>
        <end position="272"/>
    </location>
</feature>
<dbReference type="PANTHER" id="PTHR11860">
    <property type="entry name" value="POLYMERIC-IMMUNOGLOBULIN RECEPTOR"/>
    <property type="match status" value="1"/>
</dbReference>
<accession>A0A8T2L0K0</accession>
<dbReference type="PROSITE" id="PS50835">
    <property type="entry name" value="IG_LIKE"/>
    <property type="match status" value="1"/>
</dbReference>
<dbReference type="SMART" id="SM00406">
    <property type="entry name" value="IGv"/>
    <property type="match status" value="1"/>
</dbReference>
<dbReference type="AlphaFoldDB" id="A0A8T2L0K0"/>
<comment type="subcellular location">
    <subcellularLocation>
        <location evidence="1">Membrane</location>
    </subcellularLocation>
</comment>
<dbReference type="GO" id="GO:0005886">
    <property type="term" value="C:plasma membrane"/>
    <property type="evidence" value="ECO:0007669"/>
    <property type="project" value="TreeGrafter"/>
</dbReference>
<evidence type="ECO:0000313" key="8">
    <source>
        <dbReference type="EMBL" id="KAG9262826.1"/>
    </source>
</evidence>
<proteinExistence type="predicted"/>
<feature type="region of interest" description="Disordered" evidence="4">
    <location>
        <begin position="262"/>
        <end position="339"/>
    </location>
</feature>
<dbReference type="Proteomes" id="UP000752171">
    <property type="component" value="Unassembled WGS sequence"/>
</dbReference>
<evidence type="ECO:0000256" key="1">
    <source>
        <dbReference type="ARBA" id="ARBA00004370"/>
    </source>
</evidence>
<comment type="caution">
    <text evidence="8">The sequence shown here is derived from an EMBL/GenBank/DDBJ whole genome shotgun (WGS) entry which is preliminary data.</text>
</comment>
<evidence type="ECO:0000259" key="7">
    <source>
        <dbReference type="PROSITE" id="PS50835"/>
    </source>
</evidence>
<dbReference type="GO" id="GO:0004888">
    <property type="term" value="F:transmembrane signaling receptor activity"/>
    <property type="evidence" value="ECO:0007669"/>
    <property type="project" value="TreeGrafter"/>
</dbReference>
<dbReference type="EMBL" id="JAICCE010000021">
    <property type="protein sequence ID" value="KAG9262826.1"/>
    <property type="molecule type" value="Genomic_DNA"/>
</dbReference>
<feature type="chain" id="PRO_5035914335" description="Ig-like domain-containing protein" evidence="6">
    <location>
        <begin position="19"/>
        <end position="339"/>
    </location>
</feature>
<feature type="compositionally biased region" description="Polar residues" evidence="4">
    <location>
        <begin position="286"/>
        <end position="339"/>
    </location>
</feature>
<evidence type="ECO:0000256" key="4">
    <source>
        <dbReference type="SAM" id="MobiDB-lite"/>
    </source>
</evidence>
<name>A0A8T2L0K0_ASTMX</name>
<reference evidence="8 9" key="1">
    <citation type="submission" date="2021-07" db="EMBL/GenBank/DDBJ databases">
        <authorList>
            <person name="Imarazene B."/>
            <person name="Zahm M."/>
            <person name="Klopp C."/>
            <person name="Cabau C."/>
            <person name="Beille S."/>
            <person name="Jouanno E."/>
            <person name="Castinel A."/>
            <person name="Lluch J."/>
            <person name="Gil L."/>
            <person name="Kuchtly C."/>
            <person name="Lopez Roques C."/>
            <person name="Donnadieu C."/>
            <person name="Parrinello H."/>
            <person name="Journot L."/>
            <person name="Du K."/>
            <person name="Schartl M."/>
            <person name="Retaux S."/>
            <person name="Guiguen Y."/>
        </authorList>
    </citation>
    <scope>NUCLEOTIDE SEQUENCE [LARGE SCALE GENOMIC DNA]</scope>
    <source>
        <strain evidence="8">Pach_M1</strain>
        <tissue evidence="8">Testis</tissue>
    </source>
</reference>
<evidence type="ECO:0000256" key="5">
    <source>
        <dbReference type="SAM" id="Phobius"/>
    </source>
</evidence>
<dbReference type="InterPro" id="IPR013783">
    <property type="entry name" value="Ig-like_fold"/>
</dbReference>
<keyword evidence="5" id="KW-1133">Transmembrane helix</keyword>
<dbReference type="Gene3D" id="2.60.40.10">
    <property type="entry name" value="Immunoglobulins"/>
    <property type="match status" value="2"/>
</dbReference>
<feature type="domain" description="Ig-like" evidence="7">
    <location>
        <begin position="117"/>
        <end position="223"/>
    </location>
</feature>
<evidence type="ECO:0000313" key="9">
    <source>
        <dbReference type="Proteomes" id="UP000752171"/>
    </source>
</evidence>
<dbReference type="InterPro" id="IPR013106">
    <property type="entry name" value="Ig_V-set"/>
</dbReference>
<evidence type="ECO:0000256" key="2">
    <source>
        <dbReference type="ARBA" id="ARBA00022692"/>
    </source>
</evidence>
<feature type="signal peptide" evidence="6">
    <location>
        <begin position="1"/>
        <end position="18"/>
    </location>
</feature>
<dbReference type="InterPro" id="IPR003599">
    <property type="entry name" value="Ig_sub"/>
</dbReference>
<dbReference type="InterPro" id="IPR036179">
    <property type="entry name" value="Ig-like_dom_sf"/>
</dbReference>
<feature type="transmembrane region" description="Helical" evidence="5">
    <location>
        <begin position="229"/>
        <end position="250"/>
    </location>
</feature>
<keyword evidence="3 5" id="KW-0472">Membrane</keyword>
<dbReference type="InterPro" id="IPR050671">
    <property type="entry name" value="CD300_family_receptors"/>
</dbReference>
<keyword evidence="2 5" id="KW-0812">Transmembrane</keyword>
<keyword evidence="6" id="KW-0732">Signal</keyword>
<protein>
    <recommendedName>
        <fullName evidence="7">Ig-like domain-containing protein</fullName>
    </recommendedName>
</protein>